<evidence type="ECO:0000256" key="3">
    <source>
        <dbReference type="ARBA" id="ARBA00022630"/>
    </source>
</evidence>
<comment type="cofactor">
    <cofactor evidence="1">
        <name>FAD</name>
        <dbReference type="ChEBI" id="CHEBI:57692"/>
    </cofactor>
</comment>
<proteinExistence type="inferred from homology"/>
<dbReference type="InterPro" id="IPR036188">
    <property type="entry name" value="FAD/NAD-bd_sf"/>
</dbReference>
<dbReference type="PANTHER" id="PTHR11552">
    <property type="entry name" value="GLUCOSE-METHANOL-CHOLINE GMC OXIDOREDUCTASE"/>
    <property type="match status" value="1"/>
</dbReference>
<dbReference type="PIRSF" id="PIRSF000137">
    <property type="entry name" value="Alcohol_oxidase"/>
    <property type="match status" value="1"/>
</dbReference>
<dbReference type="Proteomes" id="UP001168524">
    <property type="component" value="Unassembled WGS sequence"/>
</dbReference>
<dbReference type="RefSeq" id="WP_267980278.1">
    <property type="nucleotide sequence ID" value="NZ_JAPQKF010000002.1"/>
</dbReference>
<protein>
    <submittedName>
        <fullName evidence="7">GMC family oxidoreductase N-terminal domain-containing protein</fullName>
    </submittedName>
</protein>
<dbReference type="Pfam" id="PF05199">
    <property type="entry name" value="GMC_oxred_C"/>
    <property type="match status" value="1"/>
</dbReference>
<comment type="similarity">
    <text evidence="2">Belongs to the GMC oxidoreductase family.</text>
</comment>
<dbReference type="Pfam" id="PF00732">
    <property type="entry name" value="GMC_oxred_N"/>
    <property type="match status" value="1"/>
</dbReference>
<evidence type="ECO:0000313" key="7">
    <source>
        <dbReference type="EMBL" id="MDN0014040.1"/>
    </source>
</evidence>
<reference evidence="7" key="1">
    <citation type="submission" date="2023-06" db="EMBL/GenBank/DDBJ databases">
        <title>Two novel species of Acinetobacter isolated from motorbike repairing workshop in Vietnam.</title>
        <authorList>
            <person name="Le N.T.T."/>
        </authorList>
    </citation>
    <scope>NUCLEOTIDE SEQUENCE</scope>
    <source>
        <strain evidence="7">VNH17</strain>
    </source>
</reference>
<evidence type="ECO:0000256" key="4">
    <source>
        <dbReference type="ARBA" id="ARBA00022827"/>
    </source>
</evidence>
<dbReference type="Gene3D" id="3.30.560.10">
    <property type="entry name" value="Glucose Oxidase, domain 3"/>
    <property type="match status" value="1"/>
</dbReference>
<dbReference type="InterPro" id="IPR012132">
    <property type="entry name" value="GMC_OxRdtase"/>
</dbReference>
<evidence type="ECO:0000259" key="5">
    <source>
        <dbReference type="Pfam" id="PF00732"/>
    </source>
</evidence>
<dbReference type="PROSITE" id="PS51257">
    <property type="entry name" value="PROKAR_LIPOPROTEIN"/>
    <property type="match status" value="1"/>
</dbReference>
<dbReference type="InterPro" id="IPR007867">
    <property type="entry name" value="GMC_OxRtase_C"/>
</dbReference>
<keyword evidence="4" id="KW-0274">FAD</keyword>
<keyword evidence="3" id="KW-0285">Flavoprotein</keyword>
<dbReference type="SUPFAM" id="SSF54373">
    <property type="entry name" value="FAD-linked reductases, C-terminal domain"/>
    <property type="match status" value="1"/>
</dbReference>
<evidence type="ECO:0000256" key="2">
    <source>
        <dbReference type="ARBA" id="ARBA00010790"/>
    </source>
</evidence>
<comment type="caution">
    <text evidence="7">The sequence shown here is derived from an EMBL/GenBank/DDBJ whole genome shotgun (WGS) entry which is preliminary data.</text>
</comment>
<keyword evidence="8" id="KW-1185">Reference proteome</keyword>
<name>A0ABT7WMX4_9GAMM</name>
<feature type="domain" description="Glucose-methanol-choline oxidoreductase N-terminal" evidence="5">
    <location>
        <begin position="6"/>
        <end position="293"/>
    </location>
</feature>
<sequence length="533" mass="58431">MQVKEFDYIVCGAGSAGCVVATRLIEQNKGTVLLLEAGGSDQDFNYKIPAGIPVVINSTWNYTTEPDARTHHREMSCAQGKVLGGSSSVNGMICLRGQAEDYDEWADVYGCTGWDFQSILPYFKKSENNESLSGEYHGTQGHFVISDTRLKHPLTRAFIKAGQELGLPYVNDFNGQSQQGVGFYQHNIKNGERGSTSRTYLASVRQNPQLTVQLNTQVEKVLVEQGKATGIECRINGASTTIKARKGVVLSSGSIGSAKILLLSGIGPKEHLDSLGIEVKQDLPVGKNYHDHLHTSINATIKHPISLYGEDKGLKRYKHGLQWLLFREGVVASSVLEGGAFMDSNHEGRPDVQAMFLPVLDVFDDPSGQGKNYTHGITLKMCHLRPKSRGQLYLRSKNPDDAVRIEANLLEHPDDLQGLIRATQFGLDLLQQPSLSNEIDEVFAPDHTVKRDDVVALESFVRQYCKTTYHPVGTCRMGQSPQDSVVDLNLKVHGIDQLSVIDCSVFPSIPSANTNAPTVAIAEKGANLLIQRS</sequence>
<accession>A0ABT7WMX4</accession>
<dbReference type="Gene3D" id="3.50.50.60">
    <property type="entry name" value="FAD/NAD(P)-binding domain"/>
    <property type="match status" value="1"/>
</dbReference>
<evidence type="ECO:0000256" key="1">
    <source>
        <dbReference type="ARBA" id="ARBA00001974"/>
    </source>
</evidence>
<gene>
    <name evidence="7" type="ORF">QTA56_07290</name>
</gene>
<dbReference type="PANTHER" id="PTHR11552:SF147">
    <property type="entry name" value="CHOLINE DEHYDROGENASE, MITOCHONDRIAL"/>
    <property type="match status" value="1"/>
</dbReference>
<dbReference type="SUPFAM" id="SSF51905">
    <property type="entry name" value="FAD/NAD(P)-binding domain"/>
    <property type="match status" value="1"/>
</dbReference>
<evidence type="ECO:0000259" key="6">
    <source>
        <dbReference type="Pfam" id="PF05199"/>
    </source>
</evidence>
<feature type="domain" description="Glucose-methanol-choline oxidoreductase C-terminal" evidence="6">
    <location>
        <begin position="386"/>
        <end position="522"/>
    </location>
</feature>
<dbReference type="InterPro" id="IPR000172">
    <property type="entry name" value="GMC_OxRdtase_N"/>
</dbReference>
<dbReference type="EMBL" id="JAUDZE010000002">
    <property type="protein sequence ID" value="MDN0014040.1"/>
    <property type="molecule type" value="Genomic_DNA"/>
</dbReference>
<organism evidence="7 8">
    <name type="scientific">Acinetobacter thutiue</name>
    <dbReference type="NCBI Taxonomy" id="2998078"/>
    <lineage>
        <taxon>Bacteria</taxon>
        <taxon>Pseudomonadati</taxon>
        <taxon>Pseudomonadota</taxon>
        <taxon>Gammaproteobacteria</taxon>
        <taxon>Moraxellales</taxon>
        <taxon>Moraxellaceae</taxon>
        <taxon>Acinetobacter</taxon>
    </lineage>
</organism>
<evidence type="ECO:0000313" key="8">
    <source>
        <dbReference type="Proteomes" id="UP001168524"/>
    </source>
</evidence>